<sequence length="177" mass="19230">MLAVWSSVGGVSLVSGDRLLMVGGVFGGVAMFLLAGIVALLLSKGMVERSTLLKGSGFCSIGWAAIEFAAILIVCRCIWRALLSGVVGLVPFSGALIWSWTDAKRAVLWWWKVTIRLDSLEDVVDEFGQGRKKVHVTLPSCVVAANGGRQSSRQGVMRRIASSNGKQEDLQKWKHKW</sequence>
<dbReference type="EMBL" id="BSYO01000036">
    <property type="protein sequence ID" value="GMH29527.1"/>
    <property type="molecule type" value="Genomic_DNA"/>
</dbReference>
<reference evidence="2" key="1">
    <citation type="submission" date="2023-05" db="EMBL/GenBank/DDBJ databases">
        <title>Nepenthes gracilis genome sequencing.</title>
        <authorList>
            <person name="Fukushima K."/>
        </authorList>
    </citation>
    <scope>NUCLEOTIDE SEQUENCE</scope>
    <source>
        <strain evidence="2">SING2019-196</strain>
    </source>
</reference>
<keyword evidence="3" id="KW-1185">Reference proteome</keyword>
<protein>
    <recommendedName>
        <fullName evidence="4">Transmembrane protein</fullName>
    </recommendedName>
</protein>
<gene>
    <name evidence="2" type="ORF">Nepgr_031370</name>
</gene>
<feature type="transmembrane region" description="Helical" evidence="1">
    <location>
        <begin position="55"/>
        <end position="73"/>
    </location>
</feature>
<dbReference type="Proteomes" id="UP001279734">
    <property type="component" value="Unassembled WGS sequence"/>
</dbReference>
<evidence type="ECO:0000256" key="1">
    <source>
        <dbReference type="SAM" id="Phobius"/>
    </source>
</evidence>
<feature type="transmembrane region" description="Helical" evidence="1">
    <location>
        <begin position="79"/>
        <end position="100"/>
    </location>
</feature>
<keyword evidence="1" id="KW-0472">Membrane</keyword>
<name>A0AAD3THF1_NEPGR</name>
<accession>A0AAD3THF1</accession>
<proteinExistence type="predicted"/>
<evidence type="ECO:0008006" key="4">
    <source>
        <dbReference type="Google" id="ProtNLM"/>
    </source>
</evidence>
<comment type="caution">
    <text evidence="2">The sequence shown here is derived from an EMBL/GenBank/DDBJ whole genome shotgun (WGS) entry which is preliminary data.</text>
</comment>
<evidence type="ECO:0000313" key="2">
    <source>
        <dbReference type="EMBL" id="GMH29527.1"/>
    </source>
</evidence>
<keyword evidence="1" id="KW-1133">Transmembrane helix</keyword>
<dbReference type="AlphaFoldDB" id="A0AAD3THF1"/>
<organism evidence="2 3">
    <name type="scientific">Nepenthes gracilis</name>
    <name type="common">Slender pitcher plant</name>
    <dbReference type="NCBI Taxonomy" id="150966"/>
    <lineage>
        <taxon>Eukaryota</taxon>
        <taxon>Viridiplantae</taxon>
        <taxon>Streptophyta</taxon>
        <taxon>Embryophyta</taxon>
        <taxon>Tracheophyta</taxon>
        <taxon>Spermatophyta</taxon>
        <taxon>Magnoliopsida</taxon>
        <taxon>eudicotyledons</taxon>
        <taxon>Gunneridae</taxon>
        <taxon>Pentapetalae</taxon>
        <taxon>Caryophyllales</taxon>
        <taxon>Nepenthaceae</taxon>
        <taxon>Nepenthes</taxon>
    </lineage>
</organism>
<evidence type="ECO:0000313" key="3">
    <source>
        <dbReference type="Proteomes" id="UP001279734"/>
    </source>
</evidence>
<keyword evidence="1" id="KW-0812">Transmembrane</keyword>
<feature type="transmembrane region" description="Helical" evidence="1">
    <location>
        <begin position="20"/>
        <end position="43"/>
    </location>
</feature>